<comment type="subcellular location">
    <subcellularLocation>
        <location evidence="1">Nucleus</location>
        <location evidence="1">Nucleolus</location>
    </subcellularLocation>
</comment>
<accession>A0A162IDI5</accession>
<dbReference type="SMART" id="SM01206">
    <property type="entry name" value="Fibrillarin"/>
    <property type="match status" value="1"/>
</dbReference>
<keyword evidence="9" id="KW-0539">Nucleus</keyword>
<evidence type="ECO:0000256" key="3">
    <source>
        <dbReference type="ARBA" id="ARBA00015190"/>
    </source>
</evidence>
<evidence type="ECO:0000256" key="12">
    <source>
        <dbReference type="ARBA" id="ARBA00047568"/>
    </source>
</evidence>
<dbReference type="SUPFAM" id="SSF53335">
    <property type="entry name" value="S-adenosyl-L-methionine-dependent methyltransferases"/>
    <property type="match status" value="1"/>
</dbReference>
<keyword evidence="8" id="KW-0694">RNA-binding</keyword>
<evidence type="ECO:0000256" key="11">
    <source>
        <dbReference type="ARBA" id="ARBA00032245"/>
    </source>
</evidence>
<comment type="caution">
    <text evidence="14">The sequence shown here is derived from an EMBL/GenBank/DDBJ whole genome shotgun (WGS) entry which is preliminary data.</text>
</comment>
<keyword evidence="4" id="KW-0698">rRNA processing</keyword>
<dbReference type="InterPro" id="IPR000692">
    <property type="entry name" value="Fibrillarin"/>
</dbReference>
<keyword evidence="10" id="KW-0687">Ribonucleoprotein</keyword>
<dbReference type="OrthoDB" id="1859733at2759"/>
<sequence length="319" mass="33166">MAPPGARGRGAPRGGRGGAPRGGRGGFGGGRGGGFGAPRGGARGGGRGAPRGGARGGRGGRGGGRGGKPGVKGGAKVIIEPHRHGGVFVARGGKEDLLVTKNLTPGESVYGEKRIAVEAPSEPGPDGETPVATKVEYRVWNPFRSKLAAGILGGLDNIYMKPGAKVLYLGAASGTSVSHVADVVGPTGTVYAVEFSHRSGRDLIGMATHRTNVIPIVEDARHPLRYRMLVGMVDVIFADVAQPDQARIVGLNAHLFLKAGGGVIVSIKANCIDSTAKPEVVFTREVQKMRDERIKPKEQLTLEPFERDHCIVAGIYRPE</sequence>
<evidence type="ECO:0000313" key="14">
    <source>
        <dbReference type="EMBL" id="KZZ91863.1"/>
    </source>
</evidence>
<dbReference type="HAMAP" id="MF_00351">
    <property type="entry name" value="RNA_methyltransf_FlpA"/>
    <property type="match status" value="1"/>
</dbReference>
<dbReference type="NCBIfam" id="NF003276">
    <property type="entry name" value="PRK04266.1-2"/>
    <property type="match status" value="1"/>
</dbReference>
<comment type="catalytic activity">
    <reaction evidence="12">
        <text>L-glutaminyl-[histone H2A] + S-adenosyl-L-methionine = N(5)-methyl-L-glutaminyl-[histone H2A] + S-adenosyl-L-homocysteine + H(+)</text>
        <dbReference type="Rhea" id="RHEA:50904"/>
        <dbReference type="Rhea" id="RHEA-COMP:12837"/>
        <dbReference type="Rhea" id="RHEA-COMP:12839"/>
        <dbReference type="ChEBI" id="CHEBI:15378"/>
        <dbReference type="ChEBI" id="CHEBI:30011"/>
        <dbReference type="ChEBI" id="CHEBI:57856"/>
        <dbReference type="ChEBI" id="CHEBI:59789"/>
        <dbReference type="ChEBI" id="CHEBI:61891"/>
    </reaction>
</comment>
<evidence type="ECO:0000256" key="9">
    <source>
        <dbReference type="ARBA" id="ARBA00023242"/>
    </source>
</evidence>
<dbReference type="Proteomes" id="UP000242877">
    <property type="component" value="Unassembled WGS sequence"/>
</dbReference>
<dbReference type="FunFam" id="3.30.200.20:FF:000056">
    <property type="entry name" value="Fibrillarin like 1"/>
    <property type="match status" value="1"/>
</dbReference>
<evidence type="ECO:0000256" key="6">
    <source>
        <dbReference type="ARBA" id="ARBA00022679"/>
    </source>
</evidence>
<organism evidence="14 15">
    <name type="scientific">Ascosphaera apis ARSEF 7405</name>
    <dbReference type="NCBI Taxonomy" id="392613"/>
    <lineage>
        <taxon>Eukaryota</taxon>
        <taxon>Fungi</taxon>
        <taxon>Dikarya</taxon>
        <taxon>Ascomycota</taxon>
        <taxon>Pezizomycotina</taxon>
        <taxon>Eurotiomycetes</taxon>
        <taxon>Eurotiomycetidae</taxon>
        <taxon>Onygenales</taxon>
        <taxon>Ascosphaeraceae</taxon>
        <taxon>Ascosphaera</taxon>
    </lineage>
</organism>
<dbReference type="GO" id="GO:0000494">
    <property type="term" value="P:box C/D sno(s)RNA 3'-end processing"/>
    <property type="evidence" value="ECO:0007669"/>
    <property type="project" value="TreeGrafter"/>
</dbReference>
<dbReference type="PANTHER" id="PTHR10335:SF17">
    <property type="entry name" value="FIBRILLARIN"/>
    <property type="match status" value="1"/>
</dbReference>
<evidence type="ECO:0000256" key="10">
    <source>
        <dbReference type="ARBA" id="ARBA00023274"/>
    </source>
</evidence>
<name>A0A162IDI5_9EURO</name>
<dbReference type="GO" id="GO:0003723">
    <property type="term" value="F:RNA binding"/>
    <property type="evidence" value="ECO:0007669"/>
    <property type="project" value="UniProtKB-KW"/>
</dbReference>
<evidence type="ECO:0000256" key="2">
    <source>
        <dbReference type="ARBA" id="ARBA00010632"/>
    </source>
</evidence>
<dbReference type="AlphaFoldDB" id="A0A162IDI5"/>
<evidence type="ECO:0000256" key="8">
    <source>
        <dbReference type="ARBA" id="ARBA00022884"/>
    </source>
</evidence>
<dbReference type="PRINTS" id="PR00052">
    <property type="entry name" value="FIBRILLARIN"/>
</dbReference>
<dbReference type="GO" id="GO:0008649">
    <property type="term" value="F:rRNA methyltransferase activity"/>
    <property type="evidence" value="ECO:0007669"/>
    <property type="project" value="TreeGrafter"/>
</dbReference>
<evidence type="ECO:0000256" key="5">
    <source>
        <dbReference type="ARBA" id="ARBA00022603"/>
    </source>
</evidence>
<dbReference type="GO" id="GO:1990259">
    <property type="term" value="F:histone H2AQ104 methyltransferase activity"/>
    <property type="evidence" value="ECO:0007669"/>
    <property type="project" value="TreeGrafter"/>
</dbReference>
<dbReference type="GO" id="GO:0031428">
    <property type="term" value="C:box C/D methylation guide snoRNP complex"/>
    <property type="evidence" value="ECO:0007669"/>
    <property type="project" value="TreeGrafter"/>
</dbReference>
<keyword evidence="6" id="KW-0808">Transferase</keyword>
<evidence type="ECO:0000256" key="13">
    <source>
        <dbReference type="SAM" id="MobiDB-lite"/>
    </source>
</evidence>
<dbReference type="GO" id="GO:0032040">
    <property type="term" value="C:small-subunit processome"/>
    <property type="evidence" value="ECO:0007669"/>
    <property type="project" value="TreeGrafter"/>
</dbReference>
<dbReference type="Pfam" id="PF01269">
    <property type="entry name" value="Fibrillarin"/>
    <property type="match status" value="1"/>
</dbReference>
<dbReference type="EMBL" id="AZGZ01000012">
    <property type="protein sequence ID" value="KZZ91863.1"/>
    <property type="molecule type" value="Genomic_DNA"/>
</dbReference>
<dbReference type="FunFam" id="3.40.50.150:FF:000001">
    <property type="entry name" value="Fibrillarin like 1"/>
    <property type="match status" value="1"/>
</dbReference>
<keyword evidence="5" id="KW-0489">Methyltransferase</keyword>
<feature type="compositionally biased region" description="Gly residues" evidence="13">
    <location>
        <begin position="7"/>
        <end position="73"/>
    </location>
</feature>
<evidence type="ECO:0000256" key="1">
    <source>
        <dbReference type="ARBA" id="ARBA00004604"/>
    </source>
</evidence>
<proteinExistence type="inferred from homology"/>
<reference evidence="14 15" key="1">
    <citation type="journal article" date="2016" name="Genome Biol. Evol.">
        <title>Divergent and convergent evolution of fungal pathogenicity.</title>
        <authorList>
            <person name="Shang Y."/>
            <person name="Xiao G."/>
            <person name="Zheng P."/>
            <person name="Cen K."/>
            <person name="Zhan S."/>
            <person name="Wang C."/>
        </authorList>
    </citation>
    <scope>NUCLEOTIDE SEQUENCE [LARGE SCALE GENOMIC DNA]</scope>
    <source>
        <strain evidence="14 15">ARSEF 7405</strain>
    </source>
</reference>
<dbReference type="PIRSF" id="PIRSF006540">
    <property type="entry name" value="Nop17p"/>
    <property type="match status" value="1"/>
</dbReference>
<protein>
    <recommendedName>
        <fullName evidence="3">rRNA 2'-O-methyltransferase fibrillarin</fullName>
    </recommendedName>
    <alternativeName>
        <fullName evidence="11">Histone-glutamine methyltransferase</fullName>
    </alternativeName>
</protein>
<dbReference type="Gene3D" id="3.30.200.20">
    <property type="entry name" value="Phosphorylase Kinase, domain 1"/>
    <property type="match status" value="1"/>
</dbReference>
<keyword evidence="7" id="KW-0949">S-adenosyl-L-methionine</keyword>
<evidence type="ECO:0000256" key="7">
    <source>
        <dbReference type="ARBA" id="ARBA00022691"/>
    </source>
</evidence>
<evidence type="ECO:0000256" key="4">
    <source>
        <dbReference type="ARBA" id="ARBA00022552"/>
    </source>
</evidence>
<comment type="similarity">
    <text evidence="2">Belongs to the methyltransferase superfamily. Fibrillarin family.</text>
</comment>
<dbReference type="PANTHER" id="PTHR10335">
    <property type="entry name" value="RRNA 2-O-METHYLTRANSFERASE FIBRILLARIN"/>
    <property type="match status" value="1"/>
</dbReference>
<dbReference type="VEuPathDB" id="FungiDB:AAP_03082"/>
<dbReference type="GO" id="GO:0000452">
    <property type="term" value="P:snoRNA guided rRNA 2'-O-methylation"/>
    <property type="evidence" value="ECO:0007669"/>
    <property type="project" value="UniProtKB-ARBA"/>
</dbReference>
<evidence type="ECO:0000313" key="15">
    <source>
        <dbReference type="Proteomes" id="UP000242877"/>
    </source>
</evidence>
<dbReference type="Gene3D" id="3.40.50.150">
    <property type="entry name" value="Vaccinia Virus protein VP39"/>
    <property type="match status" value="1"/>
</dbReference>
<feature type="region of interest" description="Disordered" evidence="13">
    <location>
        <begin position="1"/>
        <end position="74"/>
    </location>
</feature>
<keyword evidence="15" id="KW-1185">Reference proteome</keyword>
<dbReference type="InterPro" id="IPR029063">
    <property type="entry name" value="SAM-dependent_MTases_sf"/>
</dbReference>
<gene>
    <name evidence="14" type="ORF">AAP_03082</name>
</gene>